<dbReference type="Gene3D" id="3.30.710.10">
    <property type="entry name" value="Potassium Channel Kv1.1, Chain A"/>
    <property type="match status" value="1"/>
</dbReference>
<evidence type="ECO:0000313" key="4">
    <source>
        <dbReference type="Proteomes" id="UP001164286"/>
    </source>
</evidence>
<dbReference type="CDD" id="cd18186">
    <property type="entry name" value="BTB_POZ_ZBTB_KLHL-like"/>
    <property type="match status" value="1"/>
</dbReference>
<gene>
    <name evidence="3" type="ORF">MKK02DRAFT_32044</name>
</gene>
<feature type="domain" description="BTB" evidence="2">
    <location>
        <begin position="274"/>
        <end position="332"/>
    </location>
</feature>
<proteinExistence type="predicted"/>
<comment type="caution">
    <text evidence="3">The sequence shown here is derived from an EMBL/GenBank/DDBJ whole genome shotgun (WGS) entry which is preliminary data.</text>
</comment>
<dbReference type="Proteomes" id="UP001164286">
    <property type="component" value="Unassembled WGS sequence"/>
</dbReference>
<dbReference type="EMBL" id="JAKWFO010000003">
    <property type="protein sequence ID" value="KAI9638648.1"/>
    <property type="molecule type" value="Genomic_DNA"/>
</dbReference>
<feature type="compositionally biased region" description="Polar residues" evidence="1">
    <location>
        <begin position="462"/>
        <end position="486"/>
    </location>
</feature>
<name>A0AA38HBY4_9TREE</name>
<dbReference type="GeneID" id="77727634"/>
<protein>
    <recommendedName>
        <fullName evidence="2">BTB domain-containing protein</fullName>
    </recommendedName>
</protein>
<dbReference type="InterPro" id="IPR011333">
    <property type="entry name" value="SKP1/BTB/POZ_sf"/>
</dbReference>
<evidence type="ECO:0000313" key="3">
    <source>
        <dbReference type="EMBL" id="KAI9638648.1"/>
    </source>
</evidence>
<keyword evidence="4" id="KW-1185">Reference proteome</keyword>
<evidence type="ECO:0000256" key="1">
    <source>
        <dbReference type="SAM" id="MobiDB-lite"/>
    </source>
</evidence>
<accession>A0AA38HBY4</accession>
<evidence type="ECO:0000259" key="2">
    <source>
        <dbReference type="PROSITE" id="PS50097"/>
    </source>
</evidence>
<reference evidence="3" key="1">
    <citation type="journal article" date="2022" name="G3 (Bethesda)">
        <title>High quality genome of the basidiomycete yeast Dioszegia hungarica PDD-24b-2 isolated from cloud water.</title>
        <authorList>
            <person name="Jarrige D."/>
            <person name="Haridas S."/>
            <person name="Bleykasten-Grosshans C."/>
            <person name="Joly M."/>
            <person name="Nadalig T."/>
            <person name="Sancelme M."/>
            <person name="Vuilleumier S."/>
            <person name="Grigoriev I.V."/>
            <person name="Amato P."/>
            <person name="Bringel F."/>
        </authorList>
    </citation>
    <scope>NUCLEOTIDE SEQUENCE</scope>
    <source>
        <strain evidence="3">PDD-24b-2</strain>
    </source>
</reference>
<dbReference type="PROSITE" id="PS50097">
    <property type="entry name" value="BTB"/>
    <property type="match status" value="1"/>
</dbReference>
<feature type="compositionally biased region" description="Basic and acidic residues" evidence="1">
    <location>
        <begin position="487"/>
        <end position="501"/>
    </location>
</feature>
<organism evidence="3 4">
    <name type="scientific">Dioszegia hungarica</name>
    <dbReference type="NCBI Taxonomy" id="4972"/>
    <lineage>
        <taxon>Eukaryota</taxon>
        <taxon>Fungi</taxon>
        <taxon>Dikarya</taxon>
        <taxon>Basidiomycota</taxon>
        <taxon>Agaricomycotina</taxon>
        <taxon>Tremellomycetes</taxon>
        <taxon>Tremellales</taxon>
        <taxon>Bulleribasidiaceae</taxon>
        <taxon>Dioszegia</taxon>
    </lineage>
</organism>
<dbReference type="InterPro" id="IPR000210">
    <property type="entry name" value="BTB/POZ_dom"/>
</dbReference>
<dbReference type="RefSeq" id="XP_052948425.1">
    <property type="nucleotide sequence ID" value="XM_053088429.1"/>
</dbReference>
<sequence>MFVDATSNVDEVNLPDSTRADLDLFIRTLYEKNPPNVPIMADLRKAIDLLCQYDCTEPAKRILYHNVKVVEAEHLFDAFTLASRLNDVMSACRILAHGWRWYQNPRDEIYPNAPSLCPDSTKRRWCAQEAALLQPAWIWALTVASAAQMDKAAGEDLYDGSESAWRELGLRSSRTGNRRALTIAAEERMEGSAEWSGISFGSCSLRRTEPNVETAPKESFRALSMMCPCVHAYKTLHKQMPPAKRPRNTPAEDMSEYKDAKGVVYEIQKGYTTGEVVILSDDLAAWKVQRSVLTENSPVFRDMFAGGTADNTGEIHLPDSTRAELDRFLHILCGKSPPLDLHIPECSKSIDLLCRYDCTAAARRLLYTSVEQLHPGDMLDAFALASRLDDTMTGCRILGQGWIWYRNGGVCEGYHLDPFDRLNAWGPEQAKLLQPTWLWALGVASTTQADRVSTGAYAAGVSSHSSFGPEQSASSRNPNHPSQKSSGDYDVRRPANLDRDR</sequence>
<dbReference type="AlphaFoldDB" id="A0AA38HBY4"/>
<feature type="region of interest" description="Disordered" evidence="1">
    <location>
        <begin position="460"/>
        <end position="501"/>
    </location>
</feature>